<name>A0A0M3IEN8_ASCLU</name>
<organism evidence="1 2">
    <name type="scientific">Ascaris lumbricoides</name>
    <name type="common">Giant roundworm</name>
    <dbReference type="NCBI Taxonomy" id="6252"/>
    <lineage>
        <taxon>Eukaryota</taxon>
        <taxon>Metazoa</taxon>
        <taxon>Ecdysozoa</taxon>
        <taxon>Nematoda</taxon>
        <taxon>Chromadorea</taxon>
        <taxon>Rhabditida</taxon>
        <taxon>Spirurina</taxon>
        <taxon>Ascaridomorpha</taxon>
        <taxon>Ascaridoidea</taxon>
        <taxon>Ascarididae</taxon>
        <taxon>Ascaris</taxon>
    </lineage>
</organism>
<dbReference type="Proteomes" id="UP000036681">
    <property type="component" value="Unplaced"/>
</dbReference>
<protein>
    <submittedName>
        <fullName evidence="2">Uncharacterized protein</fullName>
    </submittedName>
</protein>
<reference evidence="2" key="1">
    <citation type="submission" date="2017-02" db="UniProtKB">
        <authorList>
            <consortium name="WormBaseParasite"/>
        </authorList>
    </citation>
    <scope>IDENTIFICATION</scope>
</reference>
<evidence type="ECO:0000313" key="2">
    <source>
        <dbReference type="WBParaSite" id="ALUE_0001658301-mRNA-1"/>
    </source>
</evidence>
<proteinExistence type="predicted"/>
<sequence>MRKLMRRIKIHRMKHTGILTTRTVNCHRQRYYSRGVDDTIGAKKFNDIPTACRQVLASRKL</sequence>
<accession>A0A0M3IEN8</accession>
<keyword evidence="1" id="KW-1185">Reference proteome</keyword>
<dbReference type="WBParaSite" id="ALUE_0001658301-mRNA-1">
    <property type="protein sequence ID" value="ALUE_0001658301-mRNA-1"/>
    <property type="gene ID" value="ALUE_0001658301"/>
</dbReference>
<dbReference type="AlphaFoldDB" id="A0A0M3IEN8"/>
<evidence type="ECO:0000313" key="1">
    <source>
        <dbReference type="Proteomes" id="UP000036681"/>
    </source>
</evidence>